<feature type="transmembrane region" description="Helical" evidence="10">
    <location>
        <begin position="318"/>
        <end position="343"/>
    </location>
</feature>
<dbReference type="Gene3D" id="1.10.287.130">
    <property type="match status" value="1"/>
</dbReference>
<evidence type="ECO:0000259" key="12">
    <source>
        <dbReference type="PROSITE" id="PS50885"/>
    </source>
</evidence>
<feature type="transmembrane region" description="Helical" evidence="10">
    <location>
        <begin position="944"/>
        <end position="962"/>
    </location>
</feature>
<evidence type="ECO:0000256" key="1">
    <source>
        <dbReference type="ARBA" id="ARBA00000085"/>
    </source>
</evidence>
<evidence type="ECO:0000256" key="2">
    <source>
        <dbReference type="ARBA" id="ARBA00004370"/>
    </source>
</evidence>
<dbReference type="InterPro" id="IPR036890">
    <property type="entry name" value="HATPase_C_sf"/>
</dbReference>
<dbReference type="PRINTS" id="PR00344">
    <property type="entry name" value="BCTRLSENSOR"/>
</dbReference>
<sequence length="1244" mass="142693">MTAIAKIRLLLALICASLLLTAIVVQKTYTPQNNLEQPAQALERSLHTKEAYVNSIINNKANFDSLRTLPNNENAALNFIDDLTSQKRVWLTTMVNNRLTFWTGVKILPDTSRPVKEGRSFIKVANGYYEAIRKTSGNFTAIFYIPVKWSYSLQNKYLQNTFDEGLNSDTSLALADITDKDVYYIHSIDHQYLFSVKIKPNHTNHNFYLFVTILWVLSFATLCMLIHILCNYIAQKGYLLLSFTTLAVFIILLRTVNQALHWPGYVSQFDLFDPKYYSDGPLFPSLGDFCVNLLMVFWLASFIYKYRFKLLKPIQNKAIGYGIIAGCTIFMLLGLGTFVNLFYHMIITSKINFDVSNVLNLSVYSLVGIIMVCFCFLIFNLIDEILLVMIMRVKIPVMHKALIFFTGVLIATIINSITAPFTLFYILAGFVVAIRAYIVWYKNGQLTATSFLCVLILSALIASVKLNAFQNQREHETRKLLIKKLEAADDKSADYIFKHIEKQMINDKFLIEYFEDTAHNSNYLRTHFQKTYFDGYLSKYDFKIYEFDNEGKSISTDKSYILDNFKDMVVFSAFKVSNYFYRENDSFGFQSYFALLPVQVNNKSLGTFVIALKSKPLQYTNAFPELLVDEQLKLTNEFKGYSYAFYSDNHLLSQSGQYTYSLLNNEFSAQPHQYAFKNTSSSGQPWYKAFTNYNHLIYKPSARKMIIISKLEYPVLYGITSLTFFFVLMLIFNSIVMGTRWLWRRVRFIRIDENEIIWDFHINFDRILYKTRIQFSMIFAVVVTLMLVGIITCFSIIAQYHEQQVNSITDRITRIASAFENHIDNQSSPFNLETQVSFNAFADAYSTDLTLYDKDGVLLYTTQPKIYNLGLLQPRMNGRAFVYLSKLQKSELVNKEKIGGLDYAAGYAPIRNANNETVAFLQLPFFSNEAELTERIGSLLNAMINIYALIFIAIGLFAILVARQITNPLSFIQHSLSKTIYGRKNEPIVWRRNDEIGSLVKEYNNMIAALEYSASRLAQSERESAWREMAKQVAHEIKNPLTPLKLGLQLLEKSWKDKDPKFDAKFERFSKSFVEQIESLSSIASEFSAFAKMPDTRMEKLDIIELLSQAVTIFKQMDNVTINFNAPEEPFLIIADRDQLLRCFNNLLKNAIEAMPPGRPGLIDIDYSIEGRSILINLRDNGNGIPESLRTKIFEPNFTTKSSGTGLGLAFVKNSIENAGGKVWFETVINEGTVFHLNLPQAQG</sequence>
<dbReference type="SUPFAM" id="SSF47384">
    <property type="entry name" value="Homodimeric domain of signal transducing histidine kinase"/>
    <property type="match status" value="1"/>
</dbReference>
<keyword evidence="14" id="KW-1185">Reference proteome</keyword>
<evidence type="ECO:0000313" key="14">
    <source>
        <dbReference type="Proteomes" id="UP001216139"/>
    </source>
</evidence>
<dbReference type="SMART" id="SM00387">
    <property type="entry name" value="HATPase_c"/>
    <property type="match status" value="1"/>
</dbReference>
<dbReference type="SUPFAM" id="SSF55874">
    <property type="entry name" value="ATPase domain of HSP90 chaperone/DNA topoisomerase II/histidine kinase"/>
    <property type="match status" value="1"/>
</dbReference>
<keyword evidence="10" id="KW-1133">Transmembrane helix</keyword>
<dbReference type="PANTHER" id="PTHR43065:SF46">
    <property type="entry name" value="C4-DICARBOXYLATE TRANSPORT SENSOR PROTEIN DCTB"/>
    <property type="match status" value="1"/>
</dbReference>
<dbReference type="RefSeq" id="WP_273630271.1">
    <property type="nucleotide sequence ID" value="NZ_CP117167.1"/>
</dbReference>
<keyword evidence="5" id="KW-0808">Transferase</keyword>
<dbReference type="Pfam" id="PF00512">
    <property type="entry name" value="HisKA"/>
    <property type="match status" value="1"/>
</dbReference>
<evidence type="ECO:0000256" key="9">
    <source>
        <dbReference type="ARBA" id="ARBA00023012"/>
    </source>
</evidence>
<protein>
    <recommendedName>
        <fullName evidence="3">histidine kinase</fullName>
        <ecNumber evidence="3">2.7.13.3</ecNumber>
    </recommendedName>
</protein>
<feature type="domain" description="Histidine kinase" evidence="11">
    <location>
        <begin position="1032"/>
        <end position="1243"/>
    </location>
</feature>
<comment type="catalytic activity">
    <reaction evidence="1">
        <text>ATP + protein L-histidine = ADP + protein N-phospho-L-histidine.</text>
        <dbReference type="EC" id="2.7.13.3"/>
    </reaction>
</comment>
<dbReference type="PROSITE" id="PS50109">
    <property type="entry name" value="HIS_KIN"/>
    <property type="match status" value="1"/>
</dbReference>
<evidence type="ECO:0000256" key="6">
    <source>
        <dbReference type="ARBA" id="ARBA00022741"/>
    </source>
</evidence>
<feature type="transmembrane region" description="Helical" evidence="10">
    <location>
        <begin position="448"/>
        <end position="469"/>
    </location>
</feature>
<dbReference type="Gene3D" id="3.30.565.10">
    <property type="entry name" value="Histidine kinase-like ATPase, C-terminal domain"/>
    <property type="match status" value="1"/>
</dbReference>
<keyword evidence="4" id="KW-0597">Phosphoprotein</keyword>
<dbReference type="SMART" id="SM00388">
    <property type="entry name" value="HisKA"/>
    <property type="match status" value="1"/>
</dbReference>
<evidence type="ECO:0000256" key="5">
    <source>
        <dbReference type="ARBA" id="ARBA00022679"/>
    </source>
</evidence>
<evidence type="ECO:0000256" key="3">
    <source>
        <dbReference type="ARBA" id="ARBA00012438"/>
    </source>
</evidence>
<evidence type="ECO:0000256" key="4">
    <source>
        <dbReference type="ARBA" id="ARBA00022553"/>
    </source>
</evidence>
<accession>A0ABY7T844</accession>
<dbReference type="CDD" id="cd00075">
    <property type="entry name" value="HATPase"/>
    <property type="match status" value="1"/>
</dbReference>
<organism evidence="13 14">
    <name type="scientific">Mucilaginibacter jinjuensis</name>
    <dbReference type="NCBI Taxonomy" id="1176721"/>
    <lineage>
        <taxon>Bacteria</taxon>
        <taxon>Pseudomonadati</taxon>
        <taxon>Bacteroidota</taxon>
        <taxon>Sphingobacteriia</taxon>
        <taxon>Sphingobacteriales</taxon>
        <taxon>Sphingobacteriaceae</taxon>
        <taxon>Mucilaginibacter</taxon>
    </lineage>
</organism>
<feature type="transmembrane region" description="Helical" evidence="10">
    <location>
        <begin position="773"/>
        <end position="798"/>
    </location>
</feature>
<dbReference type="InterPro" id="IPR004358">
    <property type="entry name" value="Sig_transdc_His_kin-like_C"/>
</dbReference>
<feature type="transmembrane region" description="Helical" evidence="10">
    <location>
        <begin position="713"/>
        <end position="736"/>
    </location>
</feature>
<dbReference type="InterPro" id="IPR036097">
    <property type="entry name" value="HisK_dim/P_sf"/>
</dbReference>
<dbReference type="PROSITE" id="PS50885">
    <property type="entry name" value="HAMP"/>
    <property type="match status" value="1"/>
</dbReference>
<keyword evidence="8 13" id="KW-0067">ATP-binding</keyword>
<dbReference type="InterPro" id="IPR005467">
    <property type="entry name" value="His_kinase_dom"/>
</dbReference>
<feature type="transmembrane region" description="Helical" evidence="10">
    <location>
        <begin position="237"/>
        <end position="256"/>
    </location>
</feature>
<dbReference type="CDD" id="cd00082">
    <property type="entry name" value="HisKA"/>
    <property type="match status" value="1"/>
</dbReference>
<evidence type="ECO:0000256" key="7">
    <source>
        <dbReference type="ARBA" id="ARBA00022777"/>
    </source>
</evidence>
<keyword evidence="7" id="KW-0418">Kinase</keyword>
<evidence type="ECO:0000259" key="11">
    <source>
        <dbReference type="PROSITE" id="PS50109"/>
    </source>
</evidence>
<dbReference type="InterPro" id="IPR003660">
    <property type="entry name" value="HAMP_dom"/>
</dbReference>
<dbReference type="Pfam" id="PF02518">
    <property type="entry name" value="HATPase_c"/>
    <property type="match status" value="1"/>
</dbReference>
<feature type="transmembrane region" description="Helical" evidence="10">
    <location>
        <begin position="402"/>
        <end position="428"/>
    </location>
</feature>
<dbReference type="Gene3D" id="6.10.340.10">
    <property type="match status" value="1"/>
</dbReference>
<keyword evidence="9" id="KW-0902">Two-component regulatory system</keyword>
<comment type="subcellular location">
    <subcellularLocation>
        <location evidence="2">Membrane</location>
    </subcellularLocation>
</comment>
<gene>
    <name evidence="13" type="ORF">PQO05_25285</name>
</gene>
<dbReference type="PANTHER" id="PTHR43065">
    <property type="entry name" value="SENSOR HISTIDINE KINASE"/>
    <property type="match status" value="1"/>
</dbReference>
<dbReference type="GO" id="GO:0005524">
    <property type="term" value="F:ATP binding"/>
    <property type="evidence" value="ECO:0007669"/>
    <property type="project" value="UniProtKB-KW"/>
</dbReference>
<proteinExistence type="predicted"/>
<dbReference type="EMBL" id="CP117167">
    <property type="protein sequence ID" value="WCT12051.1"/>
    <property type="molecule type" value="Genomic_DNA"/>
</dbReference>
<evidence type="ECO:0000256" key="8">
    <source>
        <dbReference type="ARBA" id="ARBA00022840"/>
    </source>
</evidence>
<dbReference type="Proteomes" id="UP001216139">
    <property type="component" value="Chromosome"/>
</dbReference>
<dbReference type="EC" id="2.7.13.3" evidence="3"/>
<keyword evidence="10" id="KW-0472">Membrane</keyword>
<dbReference type="InterPro" id="IPR003661">
    <property type="entry name" value="HisK_dim/P_dom"/>
</dbReference>
<keyword evidence="10" id="KW-0812">Transmembrane</keyword>
<feature type="transmembrane region" description="Helical" evidence="10">
    <location>
        <begin position="282"/>
        <end position="306"/>
    </location>
</feature>
<feature type="transmembrane region" description="Helical" evidence="10">
    <location>
        <begin position="207"/>
        <end position="230"/>
    </location>
</feature>
<reference evidence="13 14" key="1">
    <citation type="submission" date="2023-02" db="EMBL/GenBank/DDBJ databases">
        <title>Genome sequence of Mucilaginibacter jinjuensis strain KACC 16571.</title>
        <authorList>
            <person name="Kim S."/>
            <person name="Heo J."/>
            <person name="Kwon S.-W."/>
        </authorList>
    </citation>
    <scope>NUCLEOTIDE SEQUENCE [LARGE SCALE GENOMIC DNA]</scope>
    <source>
        <strain evidence="13 14">KACC 16571</strain>
    </source>
</reference>
<evidence type="ECO:0000313" key="13">
    <source>
        <dbReference type="EMBL" id="WCT12051.1"/>
    </source>
</evidence>
<keyword evidence="6" id="KW-0547">Nucleotide-binding</keyword>
<evidence type="ECO:0000256" key="10">
    <source>
        <dbReference type="SAM" id="Phobius"/>
    </source>
</evidence>
<dbReference type="InterPro" id="IPR003594">
    <property type="entry name" value="HATPase_dom"/>
</dbReference>
<feature type="transmembrane region" description="Helical" evidence="10">
    <location>
        <begin position="363"/>
        <end position="382"/>
    </location>
</feature>
<name>A0ABY7T844_9SPHI</name>
<feature type="domain" description="HAMP" evidence="12">
    <location>
        <begin position="963"/>
        <end position="1015"/>
    </location>
</feature>